<evidence type="ECO:0000259" key="2">
    <source>
        <dbReference type="Pfam" id="PF04862"/>
    </source>
</evidence>
<keyword evidence="1" id="KW-0812">Transmembrane</keyword>
<feature type="transmembrane region" description="Helical" evidence="1">
    <location>
        <begin position="91"/>
        <end position="111"/>
    </location>
</feature>
<keyword evidence="1" id="KW-1133">Transmembrane helix</keyword>
<accession>A0A402A6Y0</accession>
<dbReference type="AlphaFoldDB" id="A0A402A6Y0"/>
<feature type="transmembrane region" description="Helical" evidence="1">
    <location>
        <begin position="729"/>
        <end position="752"/>
    </location>
</feature>
<feature type="transmembrane region" description="Helical" evidence="1">
    <location>
        <begin position="348"/>
        <end position="370"/>
    </location>
</feature>
<feature type="transmembrane region" description="Helical" evidence="1">
    <location>
        <begin position="26"/>
        <end position="43"/>
    </location>
</feature>
<feature type="transmembrane region" description="Helical" evidence="1">
    <location>
        <begin position="382"/>
        <end position="407"/>
    </location>
</feature>
<dbReference type="Gene3D" id="2.60.120.260">
    <property type="entry name" value="Galactose-binding domain-like"/>
    <property type="match status" value="1"/>
</dbReference>
<protein>
    <recommendedName>
        <fullName evidence="2">DUF642 domain-containing protein</fullName>
    </recommendedName>
</protein>
<feature type="transmembrane region" description="Helical" evidence="1">
    <location>
        <begin position="427"/>
        <end position="454"/>
    </location>
</feature>
<keyword evidence="4" id="KW-1185">Reference proteome</keyword>
<keyword evidence="1" id="KW-0472">Membrane</keyword>
<evidence type="ECO:0000256" key="1">
    <source>
        <dbReference type="SAM" id="Phobius"/>
    </source>
</evidence>
<feature type="domain" description="DUF642" evidence="2">
    <location>
        <begin position="827"/>
        <end position="962"/>
    </location>
</feature>
<feature type="transmembrane region" description="Helical" evidence="1">
    <location>
        <begin position="570"/>
        <end position="591"/>
    </location>
</feature>
<feature type="transmembrane region" description="Helical" evidence="1">
    <location>
        <begin position="503"/>
        <end position="532"/>
    </location>
</feature>
<proteinExistence type="predicted"/>
<feature type="transmembrane region" description="Helical" evidence="1">
    <location>
        <begin position="692"/>
        <end position="717"/>
    </location>
</feature>
<reference evidence="4" key="1">
    <citation type="submission" date="2018-12" db="EMBL/GenBank/DDBJ databases">
        <title>Tengunoibacter tsumagoiensis gen. nov., sp. nov., Dictyobacter kobayashii sp. nov., D. alpinus sp. nov., and D. joshuensis sp. nov. and description of Dictyobacteraceae fam. nov. within the order Ktedonobacterales isolated from Tengu-no-mugimeshi.</title>
        <authorList>
            <person name="Wang C.M."/>
            <person name="Zheng Y."/>
            <person name="Sakai Y."/>
            <person name="Toyoda A."/>
            <person name="Minakuchi Y."/>
            <person name="Abe K."/>
            <person name="Yokota A."/>
            <person name="Yabe S."/>
        </authorList>
    </citation>
    <scope>NUCLEOTIDE SEQUENCE [LARGE SCALE GENOMIC DNA]</scope>
    <source>
        <strain evidence="4">Uno3</strain>
    </source>
</reference>
<feature type="transmembrane region" description="Helical" evidence="1">
    <location>
        <begin position="631"/>
        <end position="654"/>
    </location>
</feature>
<name>A0A402A6Y0_9CHLR</name>
<dbReference type="Proteomes" id="UP000287352">
    <property type="component" value="Unassembled WGS sequence"/>
</dbReference>
<gene>
    <name evidence="3" type="ORF">KTT_47080</name>
</gene>
<dbReference type="EMBL" id="BIFR01000002">
    <property type="protein sequence ID" value="GCE14849.1"/>
    <property type="molecule type" value="Genomic_DNA"/>
</dbReference>
<evidence type="ECO:0000313" key="4">
    <source>
        <dbReference type="Proteomes" id="UP000287352"/>
    </source>
</evidence>
<dbReference type="InterPro" id="IPR006946">
    <property type="entry name" value="DGR2-like_dom"/>
</dbReference>
<dbReference type="RefSeq" id="WP_161975699.1">
    <property type="nucleotide sequence ID" value="NZ_BIFR01000002.1"/>
</dbReference>
<feature type="transmembrane region" description="Helical" evidence="1">
    <location>
        <begin position="466"/>
        <end position="491"/>
    </location>
</feature>
<sequence length="1000" mass="112409">MIKTAPLSPELRPNLGAFGTETDRRLVLLLFAILAASLYMLHVELVSTFLQGMFTDCLQKSFNHPGLNLNAMAPDGLLQTCSIVPERWQTLGMLVGLFVLLSLGLLVYWLFPRLKILWNNLMPLEHYRQAVIVRGNERIHIVEFLEDVRATYIPWVQLRYVTNRKEAKQKLPSVFSGPGQLYLFVPFHTVMLFQQDTMAFRAGVLHELAHCYHKDSQKVYFARAMTLVFALVILLPFLVFMLWSLIVVPTSLTPLVKIEFVCSQFWGVLVMMGLIWLLYRSVLRSREAAADVQASYWAGTDTALAEALQRLNRGRRSWWQVLRSSYPDERELNVQQPERLFRLRPWEALATGIAASLSLPTFYFTVLTLSSALNLSTISLPALIFLGIIGSLFLCLLVVIVVGQMIWRAMLLVKLQGGKHLVGTGRLGLYLALGFVLGFLFSLQFTPFLIYYYLNWQIVLVYFGPWLLALALILAGFCRWLALLAGVWLEVIESRRMARRVSAVNLVVASIVLATVMAGVAFLCLITLGYLFPQGIDYHALLRPITLQANDIRVFYGIISQWLAFGLLPLPGVVFILIVLWAMPLFSWFWYRRQRSTNHYGWGLADRGPTTLERPSVHNPFQLGLLGETSLVLGVFFCALFLLFHQISLAVVSVEQLYPYTFALVVVPLVIAALWQGGLAALLYWETDGQRFINGLVGAFLLGVVIAIGCFFVYRLFGGALGYPVAGDQFWIFCWQVLAWGSIGTYALLLGFKGWQRAKSLFVSNSLETASQPVVDQLDRRAESRVRDRRRRWRWLWLVSVLLIIIALLLPRYVSKQAPTAMAFTGIVKDGDFEVPVVPIGSFNEYSAGQTFSAWTVAAGSVDLVDNQYWRSGHGKHSMDMDGNSAGALYQDLPTNIGGTYILSFELAANPECGDAVKTLQIWWGGKLLDQIQVSSHGYNNQQMGWHNSLSYATHTAMNVKFPYIVQATATKTRLEFISLTPGYCGAVIDLVSAVETSTV</sequence>
<feature type="transmembrane region" description="Helical" evidence="1">
    <location>
        <begin position="224"/>
        <end position="246"/>
    </location>
</feature>
<evidence type="ECO:0000313" key="3">
    <source>
        <dbReference type="EMBL" id="GCE14849.1"/>
    </source>
</evidence>
<organism evidence="3 4">
    <name type="scientific">Tengunoibacter tsumagoiensis</name>
    <dbReference type="NCBI Taxonomy" id="2014871"/>
    <lineage>
        <taxon>Bacteria</taxon>
        <taxon>Bacillati</taxon>
        <taxon>Chloroflexota</taxon>
        <taxon>Ktedonobacteria</taxon>
        <taxon>Ktedonobacterales</taxon>
        <taxon>Dictyobacteraceae</taxon>
        <taxon>Tengunoibacter</taxon>
    </lineage>
</organism>
<dbReference type="Pfam" id="PF04862">
    <property type="entry name" value="DUF642"/>
    <property type="match status" value="1"/>
</dbReference>
<feature type="transmembrane region" description="Helical" evidence="1">
    <location>
        <begin position="660"/>
        <end position="685"/>
    </location>
</feature>
<feature type="transmembrane region" description="Helical" evidence="1">
    <location>
        <begin position="795"/>
        <end position="814"/>
    </location>
</feature>
<comment type="caution">
    <text evidence="3">The sequence shown here is derived from an EMBL/GenBank/DDBJ whole genome shotgun (WGS) entry which is preliminary data.</text>
</comment>
<feature type="transmembrane region" description="Helical" evidence="1">
    <location>
        <begin position="258"/>
        <end position="279"/>
    </location>
</feature>